<dbReference type="OrthoDB" id="978at2759"/>
<proteinExistence type="inferred from homology"/>
<dbReference type="EC" id="2.1.1.22" evidence="2"/>
<dbReference type="Pfam" id="PF07942">
    <property type="entry name" value="CARME"/>
    <property type="match status" value="2"/>
</dbReference>
<dbReference type="SMART" id="SM01296">
    <property type="entry name" value="N2227"/>
    <property type="match status" value="1"/>
</dbReference>
<dbReference type="InterPro" id="IPR029063">
    <property type="entry name" value="SAM-dependent_MTases_sf"/>
</dbReference>
<feature type="region of interest" description="Disordered" evidence="6">
    <location>
        <begin position="449"/>
        <end position="496"/>
    </location>
</feature>
<evidence type="ECO:0000256" key="3">
    <source>
        <dbReference type="ARBA" id="ARBA00022603"/>
    </source>
</evidence>
<dbReference type="InterPro" id="IPR012901">
    <property type="entry name" value="CARME"/>
</dbReference>
<dbReference type="Proteomes" id="UP000283090">
    <property type="component" value="Unassembled WGS sequence"/>
</dbReference>
<protein>
    <recommendedName>
        <fullName evidence="2">carnosine N-methyltransferase</fullName>
        <ecNumber evidence="2">2.1.1.22</ecNumber>
    </recommendedName>
</protein>
<evidence type="ECO:0000313" key="8">
    <source>
        <dbReference type="Proteomes" id="UP000283090"/>
    </source>
</evidence>
<dbReference type="PANTHER" id="PTHR12303">
    <property type="entry name" value="CARNOSINE N-METHYLTRANSFERASE"/>
    <property type="match status" value="1"/>
</dbReference>
<keyword evidence="5" id="KW-0949">S-adenosyl-L-methionine</keyword>
<comment type="similarity">
    <text evidence="1">Belongs to the carnosine N-methyltransferase family.</text>
</comment>
<organism evidence="7 8">
    <name type="scientific">Arthrobotrys flagrans</name>
    <name type="common">Nematode-trapping fungus</name>
    <name type="synonym">Trichothecium flagrans</name>
    <dbReference type="NCBI Taxonomy" id="97331"/>
    <lineage>
        <taxon>Eukaryota</taxon>
        <taxon>Fungi</taxon>
        <taxon>Dikarya</taxon>
        <taxon>Ascomycota</taxon>
        <taxon>Pezizomycotina</taxon>
        <taxon>Orbiliomycetes</taxon>
        <taxon>Orbiliales</taxon>
        <taxon>Orbiliaceae</taxon>
        <taxon>Arthrobotrys</taxon>
    </lineage>
</organism>
<keyword evidence="8" id="KW-1185">Reference proteome</keyword>
<accession>A0A437A833</accession>
<feature type="compositionally biased region" description="Polar residues" evidence="6">
    <location>
        <begin position="386"/>
        <end position="398"/>
    </location>
</feature>
<dbReference type="GO" id="GO:0032259">
    <property type="term" value="P:methylation"/>
    <property type="evidence" value="ECO:0007669"/>
    <property type="project" value="UniProtKB-KW"/>
</dbReference>
<evidence type="ECO:0000313" key="7">
    <source>
        <dbReference type="EMBL" id="RVD87302.1"/>
    </source>
</evidence>
<dbReference type="GeneID" id="93583854"/>
<feature type="compositionally biased region" description="Polar residues" evidence="6">
    <location>
        <begin position="458"/>
        <end position="476"/>
    </location>
</feature>
<dbReference type="EMBL" id="SAEB01000003">
    <property type="protein sequence ID" value="RVD87302.1"/>
    <property type="molecule type" value="Genomic_DNA"/>
</dbReference>
<dbReference type="VEuPathDB" id="FungiDB:DFL_001543"/>
<gene>
    <name evidence="7" type="ORF">DFL_001543</name>
</gene>
<feature type="region of interest" description="Disordered" evidence="6">
    <location>
        <begin position="379"/>
        <end position="427"/>
    </location>
</feature>
<evidence type="ECO:0000256" key="4">
    <source>
        <dbReference type="ARBA" id="ARBA00022679"/>
    </source>
</evidence>
<dbReference type="SUPFAM" id="SSF53335">
    <property type="entry name" value="S-adenosyl-L-methionine-dependent methyltransferases"/>
    <property type="match status" value="1"/>
</dbReference>
<reference evidence="7 8" key="1">
    <citation type="submission" date="2019-01" db="EMBL/GenBank/DDBJ databases">
        <title>Intercellular communication is required for trap formation in the nematode-trapping fungus Duddingtonia flagrans.</title>
        <authorList>
            <person name="Youssar L."/>
            <person name="Wernet V."/>
            <person name="Hensel N."/>
            <person name="Hildebrandt H.-G."/>
            <person name="Fischer R."/>
        </authorList>
    </citation>
    <scope>NUCLEOTIDE SEQUENCE [LARGE SCALE GENOMIC DNA]</scope>
    <source>
        <strain evidence="7 8">CBS H-5679</strain>
    </source>
</reference>
<keyword evidence="4" id="KW-0808">Transferase</keyword>
<dbReference type="STRING" id="97331.A0A437A833"/>
<feature type="compositionally biased region" description="Basic and acidic residues" evidence="6">
    <location>
        <begin position="484"/>
        <end position="496"/>
    </location>
</feature>
<dbReference type="PANTHER" id="PTHR12303:SF6">
    <property type="entry name" value="CARNOSINE N-METHYLTRANSFERASE"/>
    <property type="match status" value="1"/>
</dbReference>
<dbReference type="GO" id="GO:0030735">
    <property type="term" value="F:carnosine N-methyltransferase activity"/>
    <property type="evidence" value="ECO:0007669"/>
    <property type="project" value="UniProtKB-EC"/>
</dbReference>
<comment type="caution">
    <text evidence="7">The sequence shown here is derived from an EMBL/GenBank/DDBJ whole genome shotgun (WGS) entry which is preliminary data.</text>
</comment>
<evidence type="ECO:0000256" key="5">
    <source>
        <dbReference type="ARBA" id="ARBA00022691"/>
    </source>
</evidence>
<evidence type="ECO:0000256" key="2">
    <source>
        <dbReference type="ARBA" id="ARBA00012003"/>
    </source>
</evidence>
<evidence type="ECO:0000256" key="1">
    <source>
        <dbReference type="ARBA" id="ARBA00010086"/>
    </source>
</evidence>
<feature type="compositionally biased region" description="Basic and acidic residues" evidence="6">
    <location>
        <begin position="401"/>
        <end position="413"/>
    </location>
</feature>
<dbReference type="Gene3D" id="3.40.50.150">
    <property type="entry name" value="Vaccinia Virus protein VP39"/>
    <property type="match status" value="1"/>
</dbReference>
<keyword evidence="3" id="KW-0489">Methyltransferase</keyword>
<dbReference type="AlphaFoldDB" id="A0A437A833"/>
<dbReference type="RefSeq" id="XP_067492846.1">
    <property type="nucleotide sequence ID" value="XM_067630177.1"/>
</dbReference>
<sequence length="616" mass="68803">MSASNRSNSLIHDHEEGVFDSSCNEERDAVRAALASYYLYRQAAHLTYTHRRRRNLYSLPVAQQDVLRSIGWLQNLEKVDEAIEANAHFAECLLRSGSHGFGVDWRDAEQWKELATPEDLDKARSTIKQFVRDWSEAGVVERNMTYGPILEAVDRLFGMTTPRCDVRVLVPGSGLGRLAFDLARKGYCTEGNEFSFHQLIASNFILNHTGAGEEFTIYPFCHTFSHHRSHADHLRPIQIPDIHPGRELSQYLEFTTQKDTYGHREGAPQTYRYKPSQFFSMSAGEFVASYNVPEAYESFDCVATCFFIDTARNLLNYMETIRNILREGGAWINHGPLLWHFEGSDATERKNPGDNRRKYGDLRGFDQVQADVEEAEKPQLPDFSDGISQQPSFGNSHSSRTRVDPGEHPEFTENGRSGATSPAGGEASVAISVESPFATSNAGSVRAASGSASVANEPLSTSASNRGNQNTRSAAPSNMGPYTHEGHSQHSHSHDDLDNWNGSLEFTLEDVIRLIDLYGFELLERKTTDPSGYINDVKSMGRYMYESEFWIAVKKRQVSDVVDKALKKFDIKDDTEDVNDAGSEEDAGGVRVEQGVLRFDNGGLQQSGEQHAGEGQ</sequence>
<evidence type="ECO:0000256" key="6">
    <source>
        <dbReference type="SAM" id="MobiDB-lite"/>
    </source>
</evidence>
<name>A0A437A833_ARTFL</name>